<reference evidence="2" key="1">
    <citation type="submission" date="2017-08" db="EMBL/GenBank/DDBJ databases">
        <title>Direct submision.</title>
        <authorList>
            <person name="Kim S.-J."/>
            <person name="Rhee S.-K."/>
        </authorList>
    </citation>
    <scope>NUCLEOTIDE SEQUENCE [LARGE SCALE GENOMIC DNA]</scope>
    <source>
        <strain evidence="2">GI5</strain>
    </source>
</reference>
<dbReference type="PIRSF" id="PIRSF012666">
    <property type="entry name" value="UCP012666"/>
    <property type="match status" value="1"/>
</dbReference>
<evidence type="ECO:0000313" key="1">
    <source>
        <dbReference type="EMBL" id="AUM13569.1"/>
    </source>
</evidence>
<dbReference type="InterPro" id="IPR016602">
    <property type="entry name" value="UCP012666"/>
</dbReference>
<dbReference type="RefSeq" id="WP_101894944.1">
    <property type="nucleotide sequence ID" value="NZ_CP022684.1"/>
</dbReference>
<organism evidence="1 2">
    <name type="scientific">Ketobacter alkanivorans</name>
    <dbReference type="NCBI Taxonomy" id="1917421"/>
    <lineage>
        <taxon>Bacteria</taxon>
        <taxon>Pseudomonadati</taxon>
        <taxon>Pseudomonadota</taxon>
        <taxon>Gammaproteobacteria</taxon>
        <taxon>Pseudomonadales</taxon>
        <taxon>Ketobacteraceae</taxon>
        <taxon>Ketobacter</taxon>
    </lineage>
</organism>
<dbReference type="GO" id="GO:0004357">
    <property type="term" value="F:glutamate-cysteine ligase activity"/>
    <property type="evidence" value="ECO:0007669"/>
    <property type="project" value="InterPro"/>
</dbReference>
<dbReference type="OrthoDB" id="240589at2"/>
<dbReference type="InterPro" id="IPR014746">
    <property type="entry name" value="Gln_synth/guanido_kin_cat_dom"/>
</dbReference>
<dbReference type="KEGG" id="kak:Kalk_14565"/>
<name>A0A2K9LMH0_9GAMM</name>
<dbReference type="Proteomes" id="UP000235116">
    <property type="component" value="Chromosome"/>
</dbReference>
<dbReference type="GO" id="GO:0042398">
    <property type="term" value="P:modified amino acid biosynthetic process"/>
    <property type="evidence" value="ECO:0007669"/>
    <property type="project" value="InterPro"/>
</dbReference>
<evidence type="ECO:0008006" key="3">
    <source>
        <dbReference type="Google" id="ProtNLM"/>
    </source>
</evidence>
<evidence type="ECO:0000313" key="2">
    <source>
        <dbReference type="Proteomes" id="UP000235116"/>
    </source>
</evidence>
<dbReference type="Gene3D" id="3.30.590.20">
    <property type="match status" value="1"/>
</dbReference>
<dbReference type="Pfam" id="PF04107">
    <property type="entry name" value="GCS2"/>
    <property type="match status" value="1"/>
</dbReference>
<dbReference type="EMBL" id="CP022684">
    <property type="protein sequence ID" value="AUM13569.1"/>
    <property type="molecule type" value="Genomic_DNA"/>
</dbReference>
<protein>
    <recommendedName>
        <fullName evidence="3">Glutamate--cysteine ligase</fullName>
    </recommendedName>
</protein>
<dbReference type="AlphaFoldDB" id="A0A2K9LMH0"/>
<accession>A0A2K9LMH0</accession>
<dbReference type="InterPro" id="IPR050141">
    <property type="entry name" value="GCL_type2/YbdK_subfam"/>
</dbReference>
<dbReference type="PANTHER" id="PTHR36510:SF3">
    <property type="entry name" value="CONSERVED PROTEIN"/>
    <property type="match status" value="1"/>
</dbReference>
<keyword evidence="2" id="KW-1185">Reference proteome</keyword>
<sequence>MGIDIRQDTFSEDDYRRFNDKIRHNLQALQQLLLRPGFGMGDDSLGAELEFYLVDNKGNPAPCNLAILKQANNPQLTPELNQFNLEYNLQPQPFAGSPFAAFEQELSSAITATDHIAAGHGAELLPIGILPTAQPSQFGPHMMTDQPRYRAMDKALRKLRGAPFAIHIDGKPPLNLTWDDVTLEGANTSFQLHWRLNPDQFTNSFNAVQLVTPIALALAANSPLLFGHELWQETRIALFKQSIDCRDDAHGQTKYPPRVYFGNGWLRTGPLELFASTVALFPPIMPILHEEDPLAQIAAGKLPQLHELKLHQGSTWPWNRAIYDHHNGGHIRMEVRALPSGPSLQDMSATSAFLLGSALALRDSMPERTNMLPFKFAEHNFYRAAQHGLNADMLWPSSSQIKVVEYNVLELAKRLLPLAEDALQQAGMDTAEAKRLMRNIHDRIAARTNGAQWQLNVLHRLQQSGLNAEDARHQMLNRYRANYHSHQSISQWSTEL</sequence>
<gene>
    <name evidence="1" type="ORF">Kalk_14565</name>
</gene>
<dbReference type="PANTHER" id="PTHR36510">
    <property type="entry name" value="GLUTAMATE--CYSTEINE LIGASE 2-RELATED"/>
    <property type="match status" value="1"/>
</dbReference>
<dbReference type="InterPro" id="IPR006336">
    <property type="entry name" value="GCS2"/>
</dbReference>
<dbReference type="SUPFAM" id="SSF55931">
    <property type="entry name" value="Glutamine synthetase/guanido kinase"/>
    <property type="match status" value="1"/>
</dbReference>
<proteinExistence type="predicted"/>